<sequence>MVNMGENRARNGVTDCPGSRNEEKNRKMDENGLGRYAPSHTSTWGGYHSEEEGKERKHRPRSSRKCDMEALAAVGQNMSTSESCTGMSCQLRLIVKEVLWKHKPVDCVSPPVTDSASASRISNRAQLVSARQARIRARTRE</sequence>
<dbReference type="AlphaFoldDB" id="A0A5N6LEL6"/>
<evidence type="ECO:0000313" key="2">
    <source>
        <dbReference type="EMBL" id="KAD0916817.1"/>
    </source>
</evidence>
<proteinExistence type="predicted"/>
<feature type="region of interest" description="Disordered" evidence="1">
    <location>
        <begin position="1"/>
        <end position="64"/>
    </location>
</feature>
<dbReference type="EMBL" id="SZYD01001265">
    <property type="protein sequence ID" value="KAD0916817.1"/>
    <property type="molecule type" value="Genomic_DNA"/>
</dbReference>
<name>A0A5N6LEL6_9ASTR</name>
<reference evidence="2 3" key="1">
    <citation type="submission" date="2019-05" db="EMBL/GenBank/DDBJ databases">
        <title>Mikania micrantha, genome provides insights into the molecular mechanism of rapid growth.</title>
        <authorList>
            <person name="Liu B."/>
        </authorList>
    </citation>
    <scope>NUCLEOTIDE SEQUENCE [LARGE SCALE GENOMIC DNA]</scope>
    <source>
        <strain evidence="2">NLD-2019</strain>
        <tissue evidence="2">Leaf</tissue>
    </source>
</reference>
<protein>
    <submittedName>
        <fullName evidence="2">Uncharacterized protein</fullName>
    </submittedName>
</protein>
<evidence type="ECO:0000313" key="3">
    <source>
        <dbReference type="Proteomes" id="UP000326396"/>
    </source>
</evidence>
<dbReference type="OrthoDB" id="2410195at2759"/>
<gene>
    <name evidence="2" type="ORF">E3N88_43551</name>
</gene>
<keyword evidence="3" id="KW-1185">Reference proteome</keyword>
<feature type="compositionally biased region" description="Basic and acidic residues" evidence="1">
    <location>
        <begin position="20"/>
        <end position="32"/>
    </location>
</feature>
<organism evidence="2 3">
    <name type="scientific">Mikania micrantha</name>
    <name type="common">bitter vine</name>
    <dbReference type="NCBI Taxonomy" id="192012"/>
    <lineage>
        <taxon>Eukaryota</taxon>
        <taxon>Viridiplantae</taxon>
        <taxon>Streptophyta</taxon>
        <taxon>Embryophyta</taxon>
        <taxon>Tracheophyta</taxon>
        <taxon>Spermatophyta</taxon>
        <taxon>Magnoliopsida</taxon>
        <taxon>eudicotyledons</taxon>
        <taxon>Gunneridae</taxon>
        <taxon>Pentapetalae</taxon>
        <taxon>asterids</taxon>
        <taxon>campanulids</taxon>
        <taxon>Asterales</taxon>
        <taxon>Asteraceae</taxon>
        <taxon>Asteroideae</taxon>
        <taxon>Heliantheae alliance</taxon>
        <taxon>Eupatorieae</taxon>
        <taxon>Mikania</taxon>
    </lineage>
</organism>
<evidence type="ECO:0000256" key="1">
    <source>
        <dbReference type="SAM" id="MobiDB-lite"/>
    </source>
</evidence>
<dbReference type="Proteomes" id="UP000326396">
    <property type="component" value="Unassembled WGS sequence"/>
</dbReference>
<accession>A0A5N6LEL6</accession>
<comment type="caution">
    <text evidence="2">The sequence shown here is derived from an EMBL/GenBank/DDBJ whole genome shotgun (WGS) entry which is preliminary data.</text>
</comment>